<dbReference type="Proteomes" id="UP000029643">
    <property type="component" value="Unassembled WGS sequence"/>
</dbReference>
<dbReference type="Gene3D" id="2.40.50.140">
    <property type="entry name" value="Nucleic acid-binding proteins"/>
    <property type="match status" value="1"/>
</dbReference>
<proteinExistence type="predicted"/>
<gene>
    <name evidence="2" type="ORF">JCM19274_3695</name>
</gene>
<sequence length="54" mass="5752">MANLEPVELAGTTVKRASLHNADQIEKLDIRVGDMVYVEKGGEIIPKILGGGFG</sequence>
<dbReference type="GO" id="GO:0006281">
    <property type="term" value="P:DNA repair"/>
    <property type="evidence" value="ECO:0007669"/>
    <property type="project" value="InterPro"/>
</dbReference>
<evidence type="ECO:0000259" key="1">
    <source>
        <dbReference type="Pfam" id="PF03120"/>
    </source>
</evidence>
<dbReference type="SUPFAM" id="SSF50249">
    <property type="entry name" value="Nucleic acid-binding proteins"/>
    <property type="match status" value="1"/>
</dbReference>
<dbReference type="InterPro" id="IPR004150">
    <property type="entry name" value="NAD_DNA_ligase_OB"/>
</dbReference>
<comment type="caution">
    <text evidence="2">The sequence shown here is derived from an EMBL/GenBank/DDBJ whole genome shotgun (WGS) entry which is preliminary data.</text>
</comment>
<dbReference type="InterPro" id="IPR012340">
    <property type="entry name" value="NA-bd_OB-fold"/>
</dbReference>
<organism evidence="2 3">
    <name type="scientific">Algibacter lectus</name>
    <dbReference type="NCBI Taxonomy" id="221126"/>
    <lineage>
        <taxon>Bacteria</taxon>
        <taxon>Pseudomonadati</taxon>
        <taxon>Bacteroidota</taxon>
        <taxon>Flavobacteriia</taxon>
        <taxon>Flavobacteriales</taxon>
        <taxon>Flavobacteriaceae</taxon>
        <taxon>Algibacter</taxon>
    </lineage>
</organism>
<dbReference type="EC" id="6.5.1.2" evidence="2"/>
<dbReference type="Pfam" id="PF03120">
    <property type="entry name" value="OB_DNA_ligase"/>
    <property type="match status" value="1"/>
</dbReference>
<reference evidence="2 3" key="1">
    <citation type="journal article" date="2014" name="Genome Announc.">
        <title>Draft Genome Sequences of Marine Flavobacterium Algibacter lectus Strains SS8 and NR4.</title>
        <authorList>
            <person name="Takatani N."/>
            <person name="Nakanishi M."/>
            <person name="Meirelles P."/>
            <person name="Mino S."/>
            <person name="Suda W."/>
            <person name="Oshima K."/>
            <person name="Hattori M."/>
            <person name="Ohkuma M."/>
            <person name="Hosokawa M."/>
            <person name="Miyashita K."/>
            <person name="Thompson F.L."/>
            <person name="Niwa A."/>
            <person name="Sawabe T."/>
            <person name="Sawabe T."/>
        </authorList>
    </citation>
    <scope>NUCLEOTIDE SEQUENCE [LARGE SCALE GENOMIC DNA]</scope>
    <source>
        <strain evidence="3">JCM19274</strain>
    </source>
</reference>
<evidence type="ECO:0000313" key="2">
    <source>
        <dbReference type="EMBL" id="GAL80125.1"/>
    </source>
</evidence>
<evidence type="ECO:0000313" key="3">
    <source>
        <dbReference type="Proteomes" id="UP000029643"/>
    </source>
</evidence>
<name>A0A090WSM6_9FLAO</name>
<dbReference type="AlphaFoldDB" id="A0A090WSM6"/>
<protein>
    <submittedName>
        <fullName evidence="2">DNA ligase</fullName>
        <ecNumber evidence="2">6.5.1.2</ecNumber>
    </submittedName>
</protein>
<feature type="domain" description="NAD-dependent DNA ligase OB-fold" evidence="1">
    <location>
        <begin position="1"/>
        <end position="49"/>
    </location>
</feature>
<accession>A0A090WSM6</accession>
<keyword evidence="2" id="KW-0436">Ligase</keyword>
<dbReference type="EMBL" id="BBNU01000009">
    <property type="protein sequence ID" value="GAL80125.1"/>
    <property type="molecule type" value="Genomic_DNA"/>
</dbReference>
<dbReference type="GO" id="GO:0006260">
    <property type="term" value="P:DNA replication"/>
    <property type="evidence" value="ECO:0007669"/>
    <property type="project" value="InterPro"/>
</dbReference>
<dbReference type="GO" id="GO:0003911">
    <property type="term" value="F:DNA ligase (NAD+) activity"/>
    <property type="evidence" value="ECO:0007669"/>
    <property type="project" value="UniProtKB-EC"/>
</dbReference>